<feature type="signal peptide" evidence="2">
    <location>
        <begin position="1"/>
        <end position="29"/>
    </location>
</feature>
<accession>A0ABP8ZG08</accession>
<dbReference type="Gene3D" id="2.60.40.200">
    <property type="entry name" value="Superoxide dismutase, copper/zinc binding domain"/>
    <property type="match status" value="1"/>
</dbReference>
<sequence>MTASLTTGAKITRGVLTLAAAGLAGVALTACTPDQYPTSEKGTTPPVVTDNQVIPGELVNADDVPAEPGSAIGTVTLQSGEGDSVGAASFVALGNSTKVNLRVSTLEKGQYKVEVRTGTYCDTQDNKFTGTGNALAGGSLPGIAVNERGAGSANQTVNVNIGELDGKAMVLLQGDATEPIACGVITAN</sequence>
<dbReference type="Proteomes" id="UP001500822">
    <property type="component" value="Unassembled WGS sequence"/>
</dbReference>
<proteinExistence type="inferred from homology"/>
<gene>
    <name evidence="3" type="ORF">GCM10023217_29500</name>
</gene>
<dbReference type="InterPro" id="IPR036423">
    <property type="entry name" value="SOD-like_Cu/Zn_dom_sf"/>
</dbReference>
<evidence type="ECO:0000313" key="4">
    <source>
        <dbReference type="Proteomes" id="UP001500822"/>
    </source>
</evidence>
<dbReference type="RefSeq" id="WP_246992607.1">
    <property type="nucleotide sequence ID" value="NZ_BAABIE010000015.1"/>
</dbReference>
<name>A0ABP8ZG08_9ACTN</name>
<comment type="similarity">
    <text evidence="1">Belongs to the Cu-Zn superoxide dismutase family.</text>
</comment>
<keyword evidence="2" id="KW-0732">Signal</keyword>
<reference evidence="4" key="1">
    <citation type="journal article" date="2019" name="Int. J. Syst. Evol. Microbiol.">
        <title>The Global Catalogue of Microorganisms (GCM) 10K type strain sequencing project: providing services to taxonomists for standard genome sequencing and annotation.</title>
        <authorList>
            <consortium name="The Broad Institute Genomics Platform"/>
            <consortium name="The Broad Institute Genome Sequencing Center for Infectious Disease"/>
            <person name="Wu L."/>
            <person name="Ma J."/>
        </authorList>
    </citation>
    <scope>NUCLEOTIDE SEQUENCE [LARGE SCALE GENOMIC DNA]</scope>
    <source>
        <strain evidence="4">JCM 18077</strain>
    </source>
</reference>
<organism evidence="3 4">
    <name type="scientific">Gordonia alkaliphila</name>
    <dbReference type="NCBI Taxonomy" id="1053547"/>
    <lineage>
        <taxon>Bacteria</taxon>
        <taxon>Bacillati</taxon>
        <taxon>Actinomycetota</taxon>
        <taxon>Actinomycetes</taxon>
        <taxon>Mycobacteriales</taxon>
        <taxon>Gordoniaceae</taxon>
        <taxon>Gordonia</taxon>
    </lineage>
</organism>
<protein>
    <recommendedName>
        <fullName evidence="5">Superoxide dismutase</fullName>
    </recommendedName>
</protein>
<evidence type="ECO:0000256" key="1">
    <source>
        <dbReference type="ARBA" id="ARBA00010457"/>
    </source>
</evidence>
<dbReference type="EMBL" id="BAABIE010000015">
    <property type="protein sequence ID" value="GAA4755806.1"/>
    <property type="molecule type" value="Genomic_DNA"/>
</dbReference>
<feature type="chain" id="PRO_5047122908" description="Superoxide dismutase" evidence="2">
    <location>
        <begin position="30"/>
        <end position="188"/>
    </location>
</feature>
<evidence type="ECO:0000313" key="3">
    <source>
        <dbReference type="EMBL" id="GAA4755806.1"/>
    </source>
</evidence>
<comment type="caution">
    <text evidence="3">The sequence shown here is derived from an EMBL/GenBank/DDBJ whole genome shotgun (WGS) entry which is preliminary data.</text>
</comment>
<evidence type="ECO:0008006" key="5">
    <source>
        <dbReference type="Google" id="ProtNLM"/>
    </source>
</evidence>
<keyword evidence="4" id="KW-1185">Reference proteome</keyword>
<evidence type="ECO:0000256" key="2">
    <source>
        <dbReference type="SAM" id="SignalP"/>
    </source>
</evidence>
<dbReference type="SUPFAM" id="SSF49329">
    <property type="entry name" value="Cu,Zn superoxide dismutase-like"/>
    <property type="match status" value="1"/>
</dbReference>